<gene>
    <name evidence="2" type="ORF">BDQ12DRAFT_737439</name>
</gene>
<evidence type="ECO:0008006" key="4">
    <source>
        <dbReference type="Google" id="ProtNLM"/>
    </source>
</evidence>
<evidence type="ECO:0000313" key="2">
    <source>
        <dbReference type="EMBL" id="TFK35762.1"/>
    </source>
</evidence>
<reference evidence="2 3" key="1">
    <citation type="journal article" date="2019" name="Nat. Ecol. Evol.">
        <title>Megaphylogeny resolves global patterns of mushroom evolution.</title>
        <authorList>
            <person name="Varga T."/>
            <person name="Krizsan K."/>
            <person name="Foldi C."/>
            <person name="Dima B."/>
            <person name="Sanchez-Garcia M."/>
            <person name="Sanchez-Ramirez S."/>
            <person name="Szollosi G.J."/>
            <person name="Szarkandi J.G."/>
            <person name="Papp V."/>
            <person name="Albert L."/>
            <person name="Andreopoulos W."/>
            <person name="Angelini C."/>
            <person name="Antonin V."/>
            <person name="Barry K.W."/>
            <person name="Bougher N.L."/>
            <person name="Buchanan P."/>
            <person name="Buyck B."/>
            <person name="Bense V."/>
            <person name="Catcheside P."/>
            <person name="Chovatia M."/>
            <person name="Cooper J."/>
            <person name="Damon W."/>
            <person name="Desjardin D."/>
            <person name="Finy P."/>
            <person name="Geml J."/>
            <person name="Haridas S."/>
            <person name="Hughes K."/>
            <person name="Justo A."/>
            <person name="Karasinski D."/>
            <person name="Kautmanova I."/>
            <person name="Kiss B."/>
            <person name="Kocsube S."/>
            <person name="Kotiranta H."/>
            <person name="LaButti K.M."/>
            <person name="Lechner B.E."/>
            <person name="Liimatainen K."/>
            <person name="Lipzen A."/>
            <person name="Lukacs Z."/>
            <person name="Mihaltcheva S."/>
            <person name="Morgado L.N."/>
            <person name="Niskanen T."/>
            <person name="Noordeloos M.E."/>
            <person name="Ohm R.A."/>
            <person name="Ortiz-Santana B."/>
            <person name="Ovrebo C."/>
            <person name="Racz N."/>
            <person name="Riley R."/>
            <person name="Savchenko A."/>
            <person name="Shiryaev A."/>
            <person name="Soop K."/>
            <person name="Spirin V."/>
            <person name="Szebenyi C."/>
            <person name="Tomsovsky M."/>
            <person name="Tulloss R.E."/>
            <person name="Uehling J."/>
            <person name="Grigoriev I.V."/>
            <person name="Vagvolgyi C."/>
            <person name="Papp T."/>
            <person name="Martin F.M."/>
            <person name="Miettinen O."/>
            <person name="Hibbett D.S."/>
            <person name="Nagy L.G."/>
        </authorList>
    </citation>
    <scope>NUCLEOTIDE SEQUENCE [LARGE SCALE GENOMIC DNA]</scope>
    <source>
        <strain evidence="2 3">CBS 166.37</strain>
    </source>
</reference>
<accession>A0A5C3LSK9</accession>
<feature type="transmembrane region" description="Helical" evidence="1">
    <location>
        <begin position="252"/>
        <end position="274"/>
    </location>
</feature>
<dbReference type="AlphaFoldDB" id="A0A5C3LSK9"/>
<name>A0A5C3LSK9_9AGAR</name>
<feature type="transmembrane region" description="Helical" evidence="1">
    <location>
        <begin position="225"/>
        <end position="246"/>
    </location>
</feature>
<organism evidence="2 3">
    <name type="scientific">Crucibulum laeve</name>
    <dbReference type="NCBI Taxonomy" id="68775"/>
    <lineage>
        <taxon>Eukaryota</taxon>
        <taxon>Fungi</taxon>
        <taxon>Dikarya</taxon>
        <taxon>Basidiomycota</taxon>
        <taxon>Agaricomycotina</taxon>
        <taxon>Agaricomycetes</taxon>
        <taxon>Agaricomycetidae</taxon>
        <taxon>Agaricales</taxon>
        <taxon>Agaricineae</taxon>
        <taxon>Nidulariaceae</taxon>
        <taxon>Crucibulum</taxon>
    </lineage>
</organism>
<protein>
    <recommendedName>
        <fullName evidence="4">Frag1/DRAM/Sfk1 family-domain-containing protein</fullName>
    </recommendedName>
</protein>
<keyword evidence="1" id="KW-1133">Transmembrane helix</keyword>
<keyword evidence="1" id="KW-0472">Membrane</keyword>
<dbReference type="STRING" id="68775.A0A5C3LSK9"/>
<keyword evidence="1" id="KW-0812">Transmembrane</keyword>
<feature type="transmembrane region" description="Helical" evidence="1">
    <location>
        <begin position="148"/>
        <end position="169"/>
    </location>
</feature>
<proteinExistence type="predicted"/>
<dbReference type="OrthoDB" id="3267806at2759"/>
<feature type="transmembrane region" description="Helical" evidence="1">
    <location>
        <begin position="23"/>
        <end position="47"/>
    </location>
</feature>
<keyword evidence="3" id="KW-1185">Reference proteome</keyword>
<evidence type="ECO:0000256" key="1">
    <source>
        <dbReference type="SAM" id="Phobius"/>
    </source>
</evidence>
<feature type="transmembrane region" description="Helical" evidence="1">
    <location>
        <begin position="181"/>
        <end position="204"/>
    </location>
</feature>
<sequence>MTNPFTQLGCELRTDQQIQNTKIGWLIGSIFSGIGYGIIVTLFWLCFSLLGKRRHGSNSSYQRTALRTYISVLFLISTIAMVLDVLNTAGGMILSDCNAAAHEVSKSPFFGKWDIVYAALNWVSDGLLVWRCLVVYSGSSISLWKVMLFPYLLSFALVATGIALVTLSALSETHLVDNVLIGYGVITLSINTVITSMIVARLFICHRRMAKLNLLSRDNSIYTRIIAMLVESAALIVIFDLVFVVGFSLNSWFANIAFQSWIQVQAIAPLLIIFRVAQGKAYTRETTTASVAKSSVSQETVSTV</sequence>
<evidence type="ECO:0000313" key="3">
    <source>
        <dbReference type="Proteomes" id="UP000308652"/>
    </source>
</evidence>
<dbReference type="EMBL" id="ML213619">
    <property type="protein sequence ID" value="TFK35762.1"/>
    <property type="molecule type" value="Genomic_DNA"/>
</dbReference>
<dbReference type="Proteomes" id="UP000308652">
    <property type="component" value="Unassembled WGS sequence"/>
</dbReference>
<feature type="transmembrane region" description="Helical" evidence="1">
    <location>
        <begin position="115"/>
        <end position="136"/>
    </location>
</feature>
<feature type="transmembrane region" description="Helical" evidence="1">
    <location>
        <begin position="68"/>
        <end position="95"/>
    </location>
</feature>